<comment type="similarity">
    <text evidence="1">Belongs to the zinc-associated anti-sigma factor (ZAS) superfamily. Anti-sigma-W factor family.</text>
</comment>
<reference evidence="7" key="1">
    <citation type="submission" date="2016-04" db="EMBL/GenBank/DDBJ databases">
        <authorList>
            <person name="Antunes L.P."/>
            <person name="Martins L.F."/>
            <person name="Pereira R.V."/>
            <person name="Thomas A.M."/>
            <person name="Barbosa D."/>
            <person name="Nascimento L."/>
            <person name="Silva G.M."/>
            <person name="Condomitti G.W."/>
            <person name="Digiampietri L.A."/>
            <person name="Lombardi K.C."/>
            <person name="Ramos P.L."/>
            <person name="Quaggio R.B."/>
            <person name="Oliveira J.C."/>
            <person name="Pascon R.C."/>
            <person name="Cruz J.B."/>
            <person name="Silva A.M."/>
            <person name="Setubal J.C."/>
        </authorList>
    </citation>
    <scope>NUCLEOTIDE SEQUENCE [LARGE SCALE GENOMIC DNA]</scope>
</reference>
<keyword evidence="3" id="KW-0472">Membrane</keyword>
<dbReference type="Proteomes" id="UP000194267">
    <property type="component" value="Unassembled WGS sequence"/>
</dbReference>
<name>A0A1Y2T653_SYMTR</name>
<dbReference type="Proteomes" id="UP000732377">
    <property type="component" value="Unassembled WGS sequence"/>
</dbReference>
<reference evidence="6" key="2">
    <citation type="submission" date="2016-04" db="EMBL/GenBank/DDBJ databases">
        <authorList>
            <person name="Evans L.H."/>
            <person name="Alamgir A."/>
            <person name="Owens N."/>
            <person name="Weber N.D."/>
            <person name="Virtaneva K."/>
            <person name="Barbian K."/>
            <person name="Babar A."/>
            <person name="Rosenke K."/>
        </authorList>
    </citation>
    <scope>NUCLEOTIDE SEQUENCE [LARGE SCALE GENOMIC DNA]</scope>
    <source>
        <strain evidence="6">G2</strain>
    </source>
</reference>
<protein>
    <recommendedName>
        <fullName evidence="2">Anti-sigma-W factor RsiW</fullName>
    </recommendedName>
</protein>
<feature type="domain" description="Putative zinc-finger" evidence="4">
    <location>
        <begin position="3"/>
        <end position="36"/>
    </location>
</feature>
<organism evidence="6 7">
    <name type="scientific">Symbiobacterium thermophilum</name>
    <dbReference type="NCBI Taxonomy" id="2734"/>
    <lineage>
        <taxon>Bacteria</taxon>
        <taxon>Bacillati</taxon>
        <taxon>Bacillota</taxon>
        <taxon>Clostridia</taxon>
        <taxon>Eubacteriales</taxon>
        <taxon>Symbiobacteriaceae</taxon>
        <taxon>Symbiobacterium</taxon>
    </lineage>
</organism>
<evidence type="ECO:0000259" key="4">
    <source>
        <dbReference type="Pfam" id="PF13490"/>
    </source>
</evidence>
<evidence type="ECO:0000256" key="2">
    <source>
        <dbReference type="ARBA" id="ARBA00024438"/>
    </source>
</evidence>
<dbReference type="EMBL" id="LWLV01000628">
    <property type="protein sequence ID" value="OTA41256.1"/>
    <property type="molecule type" value="Genomic_DNA"/>
</dbReference>
<evidence type="ECO:0000256" key="3">
    <source>
        <dbReference type="SAM" id="Phobius"/>
    </source>
</evidence>
<evidence type="ECO:0000256" key="1">
    <source>
        <dbReference type="ARBA" id="ARBA00024353"/>
    </source>
</evidence>
<feature type="transmembrane region" description="Helical" evidence="3">
    <location>
        <begin position="87"/>
        <end position="105"/>
    </location>
</feature>
<dbReference type="AlphaFoldDB" id="A0A1Y2T653"/>
<sequence length="263" mass="28090">MQCEQIQSELTAYLYGTLSPQERAAIEAHLMQCEACSEEASAMKDIGDKLSQGLKDWVNQGVCPPEVAERIQLSLKGESRRSAWRRAAAAFGSVAAVAAVFLFALSTQPQFAQHVASVPFLGALAAQLLEPDLEIHLNPQQRMTAALFRPSRSVTLKVTESGDGLTLTVTSVATGESATRIAYTVQGEGLVLPEDEAALLPAVATQAGPLTCQSLTADQRRSAIRFELYCEPVPAGETITLTLPELPRQSGGTFPALTATFTN</sequence>
<dbReference type="EMBL" id="PIUK01000075">
    <property type="protein sequence ID" value="MBY6276359.1"/>
    <property type="molecule type" value="Genomic_DNA"/>
</dbReference>
<dbReference type="Gene3D" id="1.10.10.1320">
    <property type="entry name" value="Anti-sigma factor, zinc-finger domain"/>
    <property type="match status" value="1"/>
</dbReference>
<reference evidence="5" key="3">
    <citation type="submission" date="2017-11" db="EMBL/GenBank/DDBJ databases">
        <title>Three new genomes from thermophilic consortium.</title>
        <authorList>
            <person name="Quaggio R."/>
            <person name="Amgarten D."/>
            <person name="Setubal J.C."/>
        </authorList>
    </citation>
    <scope>NUCLEOTIDE SEQUENCE</scope>
    <source>
        <strain evidence="5">ZCTH01-B2</strain>
    </source>
</reference>
<keyword evidence="3" id="KW-0812">Transmembrane</keyword>
<keyword evidence="3" id="KW-1133">Transmembrane helix</keyword>
<proteinExistence type="inferred from homology"/>
<gene>
    <name evidence="6" type="ORF">A6D92_08400</name>
    <name evidence="5" type="ORF">CWE10_09125</name>
</gene>
<dbReference type="InterPro" id="IPR041916">
    <property type="entry name" value="Anti_sigma_zinc_sf"/>
</dbReference>
<dbReference type="RefSeq" id="WP_273379373.1">
    <property type="nucleotide sequence ID" value="NZ_PIUK01000075.1"/>
</dbReference>
<accession>A0A1Y2T653</accession>
<dbReference type="InterPro" id="IPR027383">
    <property type="entry name" value="Znf_put"/>
</dbReference>
<evidence type="ECO:0000313" key="6">
    <source>
        <dbReference type="EMBL" id="OTA41256.1"/>
    </source>
</evidence>
<evidence type="ECO:0000313" key="7">
    <source>
        <dbReference type="Proteomes" id="UP000194267"/>
    </source>
</evidence>
<evidence type="ECO:0000313" key="5">
    <source>
        <dbReference type="EMBL" id="MBY6276359.1"/>
    </source>
</evidence>
<dbReference type="Pfam" id="PF13490">
    <property type="entry name" value="zf-HC2"/>
    <property type="match status" value="1"/>
</dbReference>
<comment type="caution">
    <text evidence="6">The sequence shown here is derived from an EMBL/GenBank/DDBJ whole genome shotgun (WGS) entry which is preliminary data.</text>
</comment>